<dbReference type="InterPro" id="IPR007518">
    <property type="entry name" value="MINDY"/>
</dbReference>
<dbReference type="InterPro" id="IPR033979">
    <property type="entry name" value="MINDY_domain"/>
</dbReference>
<dbReference type="PANTHER" id="PTHR18063:SF7">
    <property type="entry name" value="UBIQUITIN CARBOXYL-TERMINAL HYDROLASE MINDY-1"/>
    <property type="match status" value="1"/>
</dbReference>
<evidence type="ECO:0000256" key="6">
    <source>
        <dbReference type="ARBA" id="ARBA00022807"/>
    </source>
</evidence>
<evidence type="ECO:0000313" key="11">
    <source>
        <dbReference type="Ensembl" id="ENSSSCP00070000121.1"/>
    </source>
</evidence>
<keyword evidence="6 8" id="KW-0788">Thiol protease</keyword>
<organism evidence="11 12">
    <name type="scientific">Sus scrofa</name>
    <name type="common">Pig</name>
    <dbReference type="NCBI Taxonomy" id="9823"/>
    <lineage>
        <taxon>Eukaryota</taxon>
        <taxon>Metazoa</taxon>
        <taxon>Chordata</taxon>
        <taxon>Craniata</taxon>
        <taxon>Vertebrata</taxon>
        <taxon>Euteleostomi</taxon>
        <taxon>Mammalia</taxon>
        <taxon>Eutheria</taxon>
        <taxon>Laurasiatheria</taxon>
        <taxon>Artiodactyla</taxon>
        <taxon>Suina</taxon>
        <taxon>Suidae</taxon>
        <taxon>Sus</taxon>
    </lineage>
</organism>
<evidence type="ECO:0000259" key="10">
    <source>
        <dbReference type="Pfam" id="PF04424"/>
    </source>
</evidence>
<dbReference type="Ensembl" id="ENSSSCT00070000152.1">
    <property type="protein sequence ID" value="ENSSSCP00070000121.1"/>
    <property type="gene ID" value="ENSSSCG00070000098.1"/>
</dbReference>
<dbReference type="PANTHER" id="PTHR18063">
    <property type="entry name" value="NF-E2 INDUCIBLE PROTEIN"/>
    <property type="match status" value="1"/>
</dbReference>
<dbReference type="EC" id="3.4.19.12" evidence="8"/>
<keyword evidence="4 8" id="KW-0833">Ubl conjugation pathway</keyword>
<feature type="domain" description="MINDY deubiquitinase" evidence="10">
    <location>
        <begin position="113"/>
        <end position="364"/>
    </location>
</feature>
<reference evidence="11 12" key="1">
    <citation type="submission" date="2017-08" db="EMBL/GenBank/DDBJ databases">
        <title>USMARCv1.0.</title>
        <authorList>
            <person name="Hannum G.I."/>
            <person name="Koren S."/>
            <person name="Schroeder S.G."/>
            <person name="Chin S.C."/>
            <person name="Nonneman D.J."/>
            <person name="Becker S.A."/>
            <person name="Rosen B.D."/>
            <person name="Bickhart D.M."/>
            <person name="Putnam N.H."/>
            <person name="Green R.E."/>
            <person name="Tuggle C.K."/>
            <person name="Liu H."/>
            <person name="Rohrer G.A."/>
            <person name="Warr A."/>
            <person name="Hall R."/>
            <person name="Kim K."/>
            <person name="Hume D.A."/>
            <person name="Talbot R."/>
            <person name="Chow W."/>
            <person name="Howe K."/>
            <person name="Schwartz A.S."/>
            <person name="Watson M."/>
            <person name="Archibald A.L."/>
            <person name="Phillippy A.M."/>
            <person name="Smith T.P.L."/>
        </authorList>
    </citation>
    <scope>NUCLEOTIDE SEQUENCE [LARGE SCALE GENOMIC DNA]</scope>
</reference>
<evidence type="ECO:0000256" key="9">
    <source>
        <dbReference type="SAM" id="MobiDB-lite"/>
    </source>
</evidence>
<reference evidence="11" key="2">
    <citation type="submission" date="2025-05" db="UniProtKB">
        <authorList>
            <consortium name="Ensembl"/>
        </authorList>
    </citation>
    <scope>IDENTIFICATION</scope>
</reference>
<dbReference type="Proteomes" id="UP000314985">
    <property type="component" value="Chromosome 4"/>
</dbReference>
<comment type="similarity">
    <text evidence="2 8">Belongs to the MINDY deubiquitinase family. FAM63 subfamily.</text>
</comment>
<keyword evidence="5 8" id="KW-0378">Hydrolase</keyword>
<feature type="region of interest" description="Disordered" evidence="9">
    <location>
        <begin position="503"/>
        <end position="527"/>
    </location>
</feature>
<proteinExistence type="inferred from homology"/>
<evidence type="ECO:0000313" key="12">
    <source>
        <dbReference type="Proteomes" id="UP000314985"/>
    </source>
</evidence>
<name>A0A4X1SDH8_PIG</name>
<dbReference type="GO" id="GO:1990380">
    <property type="term" value="F:K48-linked deubiquitinase activity"/>
    <property type="evidence" value="ECO:0007669"/>
    <property type="project" value="UniProtKB-UniRule"/>
</dbReference>
<evidence type="ECO:0000256" key="8">
    <source>
        <dbReference type="RuleBase" id="RU367139"/>
    </source>
</evidence>
<evidence type="ECO:0000256" key="1">
    <source>
        <dbReference type="ARBA" id="ARBA00000707"/>
    </source>
</evidence>
<dbReference type="GO" id="GO:0036435">
    <property type="term" value="F:K48-linked polyubiquitin modification-dependent protein binding"/>
    <property type="evidence" value="ECO:0007669"/>
    <property type="project" value="UniProtKB-UniRule"/>
</dbReference>
<sequence length="527" mass="57967">MEHHQPEHPASGKAGIAEAVSPENHEVPSEPDEHPQDKDAREADGAAGEQEPEDQASLLAQGHDNLESPPPDASSCQTGPAQGTWPEVETVGACSRPQELPQSPRARQPELDFYCVKWIPWKGERTPIITQSTNGPCPLLAIMNILFLQWKVKLPPQKEVITSDELMAHLGDCLLSIKPQEKSEGLQLNFQQNVEDAMTVLPKLATGLDVNVRFTGVSDFEYTPECSIFDLLGIPLYHGWLVDPQSPEAVSAVGKLSYNQLVEKIITCKHSSDTNLVTEGLIAEQFLETTAAQLTYHGLCELTAAAKEGELSVFFRNNHFSTMIKHKSHLYLLVTDQGFLQEEQVVWESLHNVDGDSCFCDSDFHLSHSLGKGPGAEGGRGSPENQRQVDQDYLIALSLQQQQPPPQGTSGLSDLELAQQLQQEEYQQHQAAQPVPALAPSLQLFCLKFPGKEKIMELRRDTEGKVVVDNCSLKSQTGFLLNIQVHIKGISNFKACSQPCPAPPKLQSGNTDDSEVCQKNSSISEMF</sequence>
<feature type="compositionally biased region" description="Polar residues" evidence="9">
    <location>
        <begin position="507"/>
        <end position="527"/>
    </location>
</feature>
<dbReference type="Pfam" id="PF04424">
    <property type="entry name" value="MINDY_DUB"/>
    <property type="match status" value="1"/>
</dbReference>
<feature type="compositionally biased region" description="Basic and acidic residues" evidence="9">
    <location>
        <begin position="23"/>
        <end position="44"/>
    </location>
</feature>
<protein>
    <recommendedName>
        <fullName evidence="8">Ubiquitin carboxyl-terminal hydrolase</fullName>
        <ecNumber evidence="8">3.4.19.12</ecNumber>
    </recommendedName>
</protein>
<dbReference type="GO" id="GO:0004843">
    <property type="term" value="F:cysteine-type deubiquitinase activity"/>
    <property type="evidence" value="ECO:0007669"/>
    <property type="project" value="UniProtKB-UniRule"/>
</dbReference>
<gene>
    <name evidence="11" type="primary">MINDY1</name>
</gene>
<dbReference type="Ensembl" id="ENSSSCT00035081939.1">
    <property type="protein sequence ID" value="ENSSSCP00035033948.1"/>
    <property type="gene ID" value="ENSSSCG00035061007.1"/>
</dbReference>
<evidence type="ECO:0000256" key="3">
    <source>
        <dbReference type="ARBA" id="ARBA00022670"/>
    </source>
</evidence>
<evidence type="ECO:0000256" key="4">
    <source>
        <dbReference type="ARBA" id="ARBA00022786"/>
    </source>
</evidence>
<feature type="region of interest" description="Disordered" evidence="9">
    <location>
        <begin position="1"/>
        <end position="85"/>
    </location>
</feature>
<dbReference type="GO" id="GO:0006508">
    <property type="term" value="P:proteolysis"/>
    <property type="evidence" value="ECO:0007669"/>
    <property type="project" value="UniProtKB-KW"/>
</dbReference>
<evidence type="ECO:0000256" key="2">
    <source>
        <dbReference type="ARBA" id="ARBA00006616"/>
    </source>
</evidence>
<comment type="catalytic activity">
    <reaction evidence="1 8">
        <text>Thiol-dependent hydrolysis of ester, thioester, amide, peptide and isopeptide bonds formed by the C-terminal Gly of ubiquitin (a 76-residue protein attached to proteins as an intracellular targeting signal).</text>
        <dbReference type="EC" id="3.4.19.12"/>
    </reaction>
</comment>
<dbReference type="GO" id="GO:0140934">
    <property type="term" value="F:histone deubiquitinase activity"/>
    <property type="evidence" value="ECO:0007669"/>
    <property type="project" value="UniProtKB-UniRule"/>
</dbReference>
<keyword evidence="3 8" id="KW-0645">Protease</keyword>
<dbReference type="Proteomes" id="UP000694720">
    <property type="component" value="Unplaced"/>
</dbReference>
<evidence type="ECO:0000256" key="5">
    <source>
        <dbReference type="ARBA" id="ARBA00022801"/>
    </source>
</evidence>
<dbReference type="AlphaFoldDB" id="A0A4X1SDH8"/>
<evidence type="ECO:0000256" key="7">
    <source>
        <dbReference type="ARBA" id="ARBA00037741"/>
    </source>
</evidence>
<accession>A0A4X1SDH8</accession>
<comment type="function">
    <text evidence="7 8">Hydrolase that can specifically remove 'Lys-48'-linked conjugated ubiquitin from proteins. Has exodeubiquitinase activity and has a preference for long polyubiquitin chains. May play a regulatory role at the level of protein turnover.</text>
</comment>